<dbReference type="NCBIfam" id="NF001199">
    <property type="entry name" value="PRK00164.2-1"/>
    <property type="match status" value="1"/>
</dbReference>
<evidence type="ECO:0000256" key="12">
    <source>
        <dbReference type="HAMAP-Rule" id="MF_01225"/>
    </source>
</evidence>
<dbReference type="SFLD" id="SFLDG01067">
    <property type="entry name" value="SPASM/twitch_domain_containing"/>
    <property type="match status" value="1"/>
</dbReference>
<dbReference type="SFLD" id="SFLDS00029">
    <property type="entry name" value="Radical_SAM"/>
    <property type="match status" value="1"/>
</dbReference>
<feature type="binding site" evidence="12">
    <location>
        <position position="118"/>
    </location>
    <ligand>
        <name>S-adenosyl-L-methionine</name>
        <dbReference type="ChEBI" id="CHEBI:59789"/>
    </ligand>
</feature>
<feature type="binding site" evidence="12">
    <location>
        <position position="156"/>
    </location>
    <ligand>
        <name>GTP</name>
        <dbReference type="ChEBI" id="CHEBI:37565"/>
    </ligand>
</feature>
<dbReference type="OrthoDB" id="9763993at2"/>
<gene>
    <name evidence="12" type="primary">moaA</name>
    <name evidence="14" type="ORF">EV210_11675</name>
</gene>
<dbReference type="PANTHER" id="PTHR22960">
    <property type="entry name" value="MOLYBDOPTERIN COFACTOR SYNTHESIS PROTEIN A"/>
    <property type="match status" value="1"/>
</dbReference>
<dbReference type="InterPro" id="IPR007197">
    <property type="entry name" value="rSAM"/>
</dbReference>
<evidence type="ECO:0000256" key="5">
    <source>
        <dbReference type="ARBA" id="ARBA00022741"/>
    </source>
</evidence>
<keyword evidence="7 12" id="KW-0411">Iron-sulfur</keyword>
<dbReference type="Proteomes" id="UP000295063">
    <property type="component" value="Unassembled WGS sequence"/>
</dbReference>
<evidence type="ECO:0000259" key="13">
    <source>
        <dbReference type="PROSITE" id="PS51918"/>
    </source>
</evidence>
<dbReference type="GO" id="GO:0006777">
    <property type="term" value="P:Mo-molybdopterin cofactor biosynthetic process"/>
    <property type="evidence" value="ECO:0007669"/>
    <property type="project" value="UniProtKB-UniRule"/>
</dbReference>
<evidence type="ECO:0000256" key="8">
    <source>
        <dbReference type="ARBA" id="ARBA00023134"/>
    </source>
</evidence>
<feature type="binding site" evidence="12">
    <location>
        <position position="271"/>
    </location>
    <ligand>
        <name>[4Fe-4S] cluster</name>
        <dbReference type="ChEBI" id="CHEBI:49883"/>
        <label>2</label>
        <note>4Fe-4S-substrate</note>
    </ligand>
</feature>
<dbReference type="GO" id="GO:1904047">
    <property type="term" value="F:S-adenosyl-L-methionine binding"/>
    <property type="evidence" value="ECO:0007669"/>
    <property type="project" value="UniProtKB-UniRule"/>
</dbReference>
<dbReference type="Pfam" id="PF04055">
    <property type="entry name" value="Radical_SAM"/>
    <property type="match status" value="1"/>
</dbReference>
<evidence type="ECO:0000313" key="14">
    <source>
        <dbReference type="EMBL" id="TCL33973.1"/>
    </source>
</evidence>
<feature type="binding site" evidence="12">
    <location>
        <position position="26"/>
    </location>
    <ligand>
        <name>S-adenosyl-L-methionine</name>
        <dbReference type="ChEBI" id="CHEBI:59789"/>
    </ligand>
</feature>
<feature type="binding site" evidence="12">
    <location>
        <position position="94"/>
    </location>
    <ligand>
        <name>GTP</name>
        <dbReference type="ChEBI" id="CHEBI:37565"/>
    </ligand>
</feature>
<dbReference type="Pfam" id="PF06463">
    <property type="entry name" value="Mob_synth_C"/>
    <property type="match status" value="1"/>
</dbReference>
<dbReference type="AlphaFoldDB" id="A0A4R1PTC2"/>
<evidence type="ECO:0000256" key="11">
    <source>
        <dbReference type="ARBA" id="ARBA00048697"/>
    </source>
</evidence>
<keyword evidence="2 12" id="KW-0004">4Fe-4S</keyword>
<name>A0A4R1PTC2_9FIRM</name>
<dbReference type="CDD" id="cd01335">
    <property type="entry name" value="Radical_SAM"/>
    <property type="match status" value="1"/>
</dbReference>
<keyword evidence="9 12" id="KW-0501">Molybdenum cofactor biosynthesis</keyword>
<dbReference type="GO" id="GO:0061798">
    <property type="term" value="F:GTP 3',8'-cyclase activity"/>
    <property type="evidence" value="ECO:0007669"/>
    <property type="project" value="UniProtKB-UniRule"/>
</dbReference>
<evidence type="ECO:0000256" key="9">
    <source>
        <dbReference type="ARBA" id="ARBA00023150"/>
    </source>
</evidence>
<feature type="domain" description="Radical SAM core" evidence="13">
    <location>
        <begin position="4"/>
        <end position="219"/>
    </location>
</feature>
<sequence>MHDSYNRAIDYLRVSVTDRCNFRCVYCMPPEGVQLLQHSDILTYEELVRIIAILTKQGISKVRITGGEPLVRKGIVDFVHAVKALGTVEDLSMTTNGSLLGPLAADLKAAGLDRVNISLDTVHPERFRHITGGCGNIADTLSGIESALQAGLTPVKLNVVLSEAVTEDDLVYFTRLVRQHPVAVRFIEYMPIGYGGIGPGMKADAVRELLEKHAPGSLKPMTFTGKGNGPAKYYRFAQSKGCIGFITPISDHFCGSCNRIRLTADGKLRPCLLSNQEVDMKTPLRGGASDTGLASLFFQVVQEKPAEHHLNNSDTDFQRRMSQIGG</sequence>
<dbReference type="CDD" id="cd21117">
    <property type="entry name" value="Twitch_MoaA"/>
    <property type="match status" value="1"/>
</dbReference>
<dbReference type="GO" id="GO:0061799">
    <property type="term" value="F:cyclic pyranopterin monophosphate synthase activity"/>
    <property type="evidence" value="ECO:0007669"/>
    <property type="project" value="TreeGrafter"/>
</dbReference>
<feature type="binding site" evidence="12">
    <location>
        <position position="13"/>
    </location>
    <ligand>
        <name>GTP</name>
        <dbReference type="ChEBI" id="CHEBI:37565"/>
    </ligand>
</feature>
<dbReference type="InterPro" id="IPR010505">
    <property type="entry name" value="MoaA_twitch"/>
</dbReference>
<dbReference type="UniPathway" id="UPA00344"/>
<protein>
    <recommendedName>
        <fullName evidence="1 12">GTP 3',8-cyclase</fullName>
        <ecNumber evidence="1 12">4.1.99.22</ecNumber>
    </recommendedName>
    <alternativeName>
        <fullName evidence="12">Molybdenum cofactor biosynthesis protein A</fullName>
    </alternativeName>
</protein>
<evidence type="ECO:0000256" key="6">
    <source>
        <dbReference type="ARBA" id="ARBA00023004"/>
    </source>
</evidence>
<dbReference type="PANTHER" id="PTHR22960:SF0">
    <property type="entry name" value="MOLYBDENUM COFACTOR BIOSYNTHESIS PROTEIN 1"/>
    <property type="match status" value="1"/>
</dbReference>
<keyword evidence="10 12" id="KW-0456">Lyase</keyword>
<comment type="cofactor">
    <cofactor evidence="12">
        <name>[4Fe-4S] cluster</name>
        <dbReference type="ChEBI" id="CHEBI:49883"/>
    </cofactor>
    <text evidence="12">Binds 2 [4Fe-4S] clusters. Binds 1 [4Fe-4S] cluster coordinated with 3 cysteines and an exchangeable S-adenosyl-L-methionine and 1 [4Fe-4S] cluster coordinated with 3 cysteines and the GTP-derived substrate.</text>
</comment>
<comment type="function">
    <text evidence="12">Catalyzes the cyclization of GTP to (8S)-3',8-cyclo-7,8-dihydroguanosine 5'-triphosphate.</text>
</comment>
<dbReference type="Gene3D" id="3.20.20.70">
    <property type="entry name" value="Aldolase class I"/>
    <property type="match status" value="1"/>
</dbReference>
<feature type="binding site" evidence="12">
    <location>
        <position position="63"/>
    </location>
    <ligand>
        <name>GTP</name>
        <dbReference type="ChEBI" id="CHEBI:37565"/>
    </ligand>
</feature>
<comment type="caution">
    <text evidence="14">The sequence shown here is derived from an EMBL/GenBank/DDBJ whole genome shotgun (WGS) entry which is preliminary data.</text>
</comment>
<feature type="binding site" evidence="12">
    <location>
        <begin position="259"/>
        <end position="261"/>
    </location>
    <ligand>
        <name>GTP</name>
        <dbReference type="ChEBI" id="CHEBI:37565"/>
    </ligand>
</feature>
<reference evidence="14 15" key="1">
    <citation type="submission" date="2019-03" db="EMBL/GenBank/DDBJ databases">
        <title>Genomic Encyclopedia of Type Strains, Phase IV (KMG-IV): sequencing the most valuable type-strain genomes for metagenomic binning, comparative biology and taxonomic classification.</title>
        <authorList>
            <person name="Goeker M."/>
        </authorList>
    </citation>
    <scope>NUCLEOTIDE SEQUENCE [LARGE SCALE GENOMIC DNA]</scope>
    <source>
        <strain evidence="14 15">DSM 15969</strain>
    </source>
</reference>
<feature type="binding site" evidence="12">
    <location>
        <position position="67"/>
    </location>
    <ligand>
        <name>S-adenosyl-L-methionine</name>
        <dbReference type="ChEBI" id="CHEBI:59789"/>
    </ligand>
</feature>
<feature type="binding site" evidence="12">
    <location>
        <position position="254"/>
    </location>
    <ligand>
        <name>[4Fe-4S] cluster</name>
        <dbReference type="ChEBI" id="CHEBI:49883"/>
        <label>2</label>
        <note>4Fe-4S-substrate</note>
    </ligand>
</feature>
<accession>A0A4R1PTC2</accession>
<evidence type="ECO:0000313" key="15">
    <source>
        <dbReference type="Proteomes" id="UP000295063"/>
    </source>
</evidence>
<evidence type="ECO:0000256" key="2">
    <source>
        <dbReference type="ARBA" id="ARBA00022485"/>
    </source>
</evidence>
<dbReference type="InterPro" id="IPR013785">
    <property type="entry name" value="Aldolase_TIM"/>
</dbReference>
<dbReference type="GO" id="GO:0005525">
    <property type="term" value="F:GTP binding"/>
    <property type="evidence" value="ECO:0007669"/>
    <property type="project" value="UniProtKB-UniRule"/>
</dbReference>
<organism evidence="14 15">
    <name type="scientific">Anaerospora hongkongensis</name>
    <dbReference type="NCBI Taxonomy" id="244830"/>
    <lineage>
        <taxon>Bacteria</taxon>
        <taxon>Bacillati</taxon>
        <taxon>Bacillota</taxon>
        <taxon>Negativicutes</taxon>
        <taxon>Selenomonadales</taxon>
        <taxon>Sporomusaceae</taxon>
        <taxon>Anaerospora</taxon>
    </lineage>
</organism>
<dbReference type="InterPro" id="IPR050105">
    <property type="entry name" value="MoCo_biosynth_MoaA/MoaC"/>
</dbReference>
<feature type="binding site" evidence="12">
    <location>
        <position position="20"/>
    </location>
    <ligand>
        <name>[4Fe-4S] cluster</name>
        <dbReference type="ChEBI" id="CHEBI:49883"/>
        <label>1</label>
        <note>4Fe-4S-S-AdoMet</note>
    </ligand>
</feature>
<comment type="pathway">
    <text evidence="12">Cofactor biosynthesis; molybdopterin biosynthesis.</text>
</comment>
<comment type="similarity">
    <text evidence="12">Belongs to the radical SAM superfamily. MoaA family.</text>
</comment>
<feature type="binding site" evidence="12">
    <location>
        <position position="190"/>
    </location>
    <ligand>
        <name>S-adenosyl-L-methionine</name>
        <dbReference type="ChEBI" id="CHEBI:59789"/>
    </ligand>
</feature>
<keyword evidence="6 12" id="KW-0408">Iron</keyword>
<evidence type="ECO:0000256" key="4">
    <source>
        <dbReference type="ARBA" id="ARBA00022723"/>
    </source>
</evidence>
<dbReference type="PROSITE" id="PS01305">
    <property type="entry name" value="MOAA_NIFB_PQQE"/>
    <property type="match status" value="1"/>
</dbReference>
<evidence type="ECO:0000256" key="10">
    <source>
        <dbReference type="ARBA" id="ARBA00023239"/>
    </source>
</evidence>
<keyword evidence="15" id="KW-1185">Reference proteome</keyword>
<dbReference type="InterPro" id="IPR013483">
    <property type="entry name" value="MoaA"/>
</dbReference>
<feature type="binding site" evidence="12">
    <location>
        <position position="24"/>
    </location>
    <ligand>
        <name>[4Fe-4S] cluster</name>
        <dbReference type="ChEBI" id="CHEBI:49883"/>
        <label>1</label>
        <note>4Fe-4S-S-AdoMet</note>
    </ligand>
</feature>
<dbReference type="SUPFAM" id="SSF102114">
    <property type="entry name" value="Radical SAM enzymes"/>
    <property type="match status" value="1"/>
</dbReference>
<feature type="binding site" evidence="12">
    <location>
        <position position="27"/>
    </location>
    <ligand>
        <name>[4Fe-4S] cluster</name>
        <dbReference type="ChEBI" id="CHEBI:49883"/>
        <label>1</label>
        <note>4Fe-4S-S-AdoMet</note>
    </ligand>
</feature>
<dbReference type="EC" id="4.1.99.22" evidence="1 12"/>
<dbReference type="SMART" id="SM00729">
    <property type="entry name" value="Elp3"/>
    <property type="match status" value="1"/>
</dbReference>
<evidence type="ECO:0000256" key="1">
    <source>
        <dbReference type="ARBA" id="ARBA00012167"/>
    </source>
</evidence>
<keyword evidence="4 12" id="KW-0479">Metal-binding</keyword>
<proteinExistence type="inferred from homology"/>
<feature type="binding site" evidence="12">
    <location>
        <position position="257"/>
    </location>
    <ligand>
        <name>[4Fe-4S] cluster</name>
        <dbReference type="ChEBI" id="CHEBI:49883"/>
        <label>2</label>
        <note>4Fe-4S-substrate</note>
    </ligand>
</feature>
<dbReference type="SFLD" id="SFLDG01383">
    <property type="entry name" value="cyclic_pyranopterin_phosphate"/>
    <property type="match status" value="1"/>
</dbReference>
<keyword evidence="3 12" id="KW-0949">S-adenosyl-L-methionine</keyword>
<dbReference type="InterPro" id="IPR006638">
    <property type="entry name" value="Elp3/MiaA/NifB-like_rSAM"/>
</dbReference>
<dbReference type="EMBL" id="SLUI01000016">
    <property type="protein sequence ID" value="TCL33973.1"/>
    <property type="molecule type" value="Genomic_DNA"/>
</dbReference>
<comment type="catalytic activity">
    <reaction evidence="11 12">
        <text>GTP + AH2 + S-adenosyl-L-methionine = (8S)-3',8-cyclo-7,8-dihydroguanosine 5'-triphosphate + 5'-deoxyadenosine + L-methionine + A + H(+)</text>
        <dbReference type="Rhea" id="RHEA:49576"/>
        <dbReference type="ChEBI" id="CHEBI:13193"/>
        <dbReference type="ChEBI" id="CHEBI:15378"/>
        <dbReference type="ChEBI" id="CHEBI:17319"/>
        <dbReference type="ChEBI" id="CHEBI:17499"/>
        <dbReference type="ChEBI" id="CHEBI:37565"/>
        <dbReference type="ChEBI" id="CHEBI:57844"/>
        <dbReference type="ChEBI" id="CHEBI:59789"/>
        <dbReference type="ChEBI" id="CHEBI:131766"/>
        <dbReference type="EC" id="4.1.99.22"/>
    </reaction>
</comment>
<evidence type="ECO:0000256" key="7">
    <source>
        <dbReference type="ARBA" id="ARBA00023014"/>
    </source>
</evidence>
<dbReference type="InterPro" id="IPR000385">
    <property type="entry name" value="MoaA_NifB_PqqE_Fe-S-bd_CS"/>
</dbReference>
<evidence type="ECO:0000256" key="3">
    <source>
        <dbReference type="ARBA" id="ARBA00022691"/>
    </source>
</evidence>
<keyword evidence="8 12" id="KW-0342">GTP-binding</keyword>
<dbReference type="HAMAP" id="MF_01225_B">
    <property type="entry name" value="MoaA_B"/>
    <property type="match status" value="1"/>
</dbReference>
<dbReference type="PROSITE" id="PS51918">
    <property type="entry name" value="RADICAL_SAM"/>
    <property type="match status" value="1"/>
</dbReference>
<dbReference type="GO" id="GO:0046872">
    <property type="term" value="F:metal ion binding"/>
    <property type="evidence" value="ECO:0007669"/>
    <property type="project" value="UniProtKB-KW"/>
</dbReference>
<dbReference type="GO" id="GO:0051539">
    <property type="term" value="F:4 iron, 4 sulfur cluster binding"/>
    <property type="evidence" value="ECO:0007669"/>
    <property type="project" value="UniProtKB-UniRule"/>
</dbReference>
<dbReference type="SFLD" id="SFLDG01386">
    <property type="entry name" value="main_SPASM_domain-containing"/>
    <property type="match status" value="1"/>
</dbReference>
<keyword evidence="5 12" id="KW-0547">Nucleotide-binding</keyword>
<dbReference type="InterPro" id="IPR040064">
    <property type="entry name" value="MoaA-like"/>
</dbReference>
<dbReference type="InterPro" id="IPR058240">
    <property type="entry name" value="rSAM_sf"/>
</dbReference>
<dbReference type="NCBIfam" id="TIGR02666">
    <property type="entry name" value="moaA"/>
    <property type="match status" value="1"/>
</dbReference>
<comment type="subunit">
    <text evidence="12">Monomer and homodimer.</text>
</comment>